<dbReference type="InterPro" id="IPR027417">
    <property type="entry name" value="P-loop_NTPase"/>
</dbReference>
<feature type="domain" description="NACHT N-terminal Helical" evidence="1">
    <location>
        <begin position="3"/>
        <end position="213"/>
    </location>
</feature>
<proteinExistence type="predicted"/>
<evidence type="ECO:0000313" key="2">
    <source>
        <dbReference type="EMBL" id="MBB4681776.1"/>
    </source>
</evidence>
<reference evidence="2 3" key="1">
    <citation type="submission" date="2020-08" db="EMBL/GenBank/DDBJ databases">
        <title>Sequencing the genomes of 1000 actinobacteria strains.</title>
        <authorList>
            <person name="Klenk H.-P."/>
        </authorList>
    </citation>
    <scope>NUCLEOTIDE SEQUENCE [LARGE SCALE GENOMIC DNA]</scope>
    <source>
        <strain evidence="2 3">DSM 44230</strain>
    </source>
</reference>
<dbReference type="Proteomes" id="UP000533598">
    <property type="component" value="Unassembled WGS sequence"/>
</dbReference>
<evidence type="ECO:0000313" key="3">
    <source>
        <dbReference type="Proteomes" id="UP000533598"/>
    </source>
</evidence>
<comment type="caution">
    <text evidence="2">The sequence shown here is derived from an EMBL/GenBank/DDBJ whole genome shotgun (WGS) entry which is preliminary data.</text>
</comment>
<dbReference type="AlphaFoldDB" id="A0A7W7CIF8"/>
<protein>
    <recommendedName>
        <fullName evidence="1">NACHT N-terminal Helical domain-containing protein</fullName>
    </recommendedName>
</protein>
<evidence type="ECO:0000259" key="1">
    <source>
        <dbReference type="Pfam" id="PF22738"/>
    </source>
</evidence>
<accession>A0A7W7CIF8</accession>
<dbReference type="SUPFAM" id="SSF52540">
    <property type="entry name" value="P-loop containing nucleoside triphosphate hydrolases"/>
    <property type="match status" value="1"/>
</dbReference>
<sequence length="1096" mass="122670">MPRTLSYADAVRLLGGKESKAVTWLDRITGAAMLGTAPAVEEVLGWFDAKADLVKHGHDLVNGLSDRVRGLRRFDRTQRLEAAHAVIVTLAFIEAFEALPQRPDRKEIQDGRIGTAELVRQQLTSRVPLPTPQHPYRDNLQALTLYYVLRSGELIEFVRGLAVWDRWNDTERARFSKQATHPLVNQALARYQELFRQLAVECPELGFWANLTEHQGTQELLRSGLAQLEIHLAALATGREPDSRRAELARGYLARLERTLVEPAELPADFRIPTLGEAYIDPLGRVREIHQGDTPSQEPWWEEVPPRQDIQDFLTGYLTSPQAVARPLLVLGQPGSGKSVLTQVLAARLPATDFLPVRVPLREVATEVDVQTQIEQAIRLGTGYRVDWPELANSAGDALPVVLLDGFDELLQTTGVSQSDYLERVRAFQQRESDQGRPVAVLVTTRTSVADRARIPDGCVALRLEPFDEPRVIRWLAHWQASNPGSRFRLTAATASRYPDLATQPLLLLMLAIYDADGGDLSDTRLRESELYERLLRRFARREVGKTRDGLADPDLAAAVEEELRRLSVVAYGMFNRGQQWITEPDLDADLAALLGTRGNPLTGLRTPLGPAETTLGRFFFIHRAESQRDDRRLRTYEFLHATFGEYLVARLTWQALHGLHAMAAAAAANPLAVIPLNDGFPHALLAHTPLSSRRPILSFLAELAEATTPDTRAGLTALLIRLYRAAPEAHPTRSHADYQPRHTTVPAQHAAYRANLLLLTAITARELRASELYGTDDDQPGVVQQWRADALLWRSQLSTDDWTGLVETLALTRTWRGTRRDLEIRLDDGSFTPPPLDLNWSTRRPAAELSPTITGLRYANQAPRVQRRLLHFLCGNEDIHLHVLEPLFDHLSRDYALHPVADGEIRPTLPRALLDLLTLPYREPSTDHAAQYERFIQIAETRPPDPASPDRLAILDLALTLMTSDDQSPTALATDLLAELTRHLFRLPTRASVLEARTLRHALTLLSRPEPPTPALTEPLTRLITDALQNDPTPLAAEALITLLERAPSTDPYLLADLDPETWLTLTATRPDLARRAHNTWQHLNPTDPWPHPAP</sequence>
<name>A0A7W7CIF8_9PSEU</name>
<dbReference type="RefSeq" id="WP_185008602.1">
    <property type="nucleotide sequence ID" value="NZ_BAAAUI010000063.1"/>
</dbReference>
<keyword evidence="3" id="KW-1185">Reference proteome</keyword>
<gene>
    <name evidence="2" type="ORF">HNR67_007894</name>
</gene>
<dbReference type="Gene3D" id="3.40.50.300">
    <property type="entry name" value="P-loop containing nucleotide triphosphate hydrolases"/>
    <property type="match status" value="1"/>
</dbReference>
<dbReference type="Pfam" id="PF22738">
    <property type="entry name" value="NNH7"/>
    <property type="match status" value="1"/>
</dbReference>
<dbReference type="EMBL" id="JACHMH010000001">
    <property type="protein sequence ID" value="MBB4681776.1"/>
    <property type="molecule type" value="Genomic_DNA"/>
</dbReference>
<organism evidence="2 3">
    <name type="scientific">Crossiella cryophila</name>
    <dbReference type="NCBI Taxonomy" id="43355"/>
    <lineage>
        <taxon>Bacteria</taxon>
        <taxon>Bacillati</taxon>
        <taxon>Actinomycetota</taxon>
        <taxon>Actinomycetes</taxon>
        <taxon>Pseudonocardiales</taxon>
        <taxon>Pseudonocardiaceae</taxon>
        <taxon>Crossiella</taxon>
    </lineage>
</organism>
<dbReference type="InterPro" id="IPR054567">
    <property type="entry name" value="NNH7"/>
</dbReference>